<reference evidence="1" key="1">
    <citation type="submission" date="2023-04" db="EMBL/GenBank/DDBJ databases">
        <title>Phytophthora fragariaefolia NBRC 109709.</title>
        <authorList>
            <person name="Ichikawa N."/>
            <person name="Sato H."/>
            <person name="Tonouchi N."/>
        </authorList>
    </citation>
    <scope>NUCLEOTIDE SEQUENCE</scope>
    <source>
        <strain evidence="1">NBRC 109709</strain>
    </source>
</reference>
<dbReference type="EMBL" id="BSXT01000685">
    <property type="protein sequence ID" value="GMF32402.1"/>
    <property type="molecule type" value="Genomic_DNA"/>
</dbReference>
<dbReference type="OrthoDB" id="105386at2759"/>
<accession>A0A9W6X6C3</accession>
<keyword evidence="2" id="KW-1185">Reference proteome</keyword>
<sequence>MEGDPSTPHDTLMNHYKKGLDLQKRYNVVDDLATAMDRVDMLADQLKHQAHWKCSCEKCAYYSSPQWLQDQPFDLAPKLLRPRWFWPSRYHR</sequence>
<gene>
    <name evidence="1" type="ORF">Pfra01_000771000</name>
</gene>
<dbReference type="Proteomes" id="UP001165121">
    <property type="component" value="Unassembled WGS sequence"/>
</dbReference>
<protein>
    <submittedName>
        <fullName evidence="1">Unnamed protein product</fullName>
    </submittedName>
</protein>
<name>A0A9W6X6C3_9STRA</name>
<comment type="caution">
    <text evidence="1">The sequence shown here is derived from an EMBL/GenBank/DDBJ whole genome shotgun (WGS) entry which is preliminary data.</text>
</comment>
<proteinExistence type="predicted"/>
<evidence type="ECO:0000313" key="2">
    <source>
        <dbReference type="Proteomes" id="UP001165121"/>
    </source>
</evidence>
<dbReference type="AlphaFoldDB" id="A0A9W6X6C3"/>
<evidence type="ECO:0000313" key="1">
    <source>
        <dbReference type="EMBL" id="GMF32402.1"/>
    </source>
</evidence>
<organism evidence="1 2">
    <name type="scientific">Phytophthora fragariaefolia</name>
    <dbReference type="NCBI Taxonomy" id="1490495"/>
    <lineage>
        <taxon>Eukaryota</taxon>
        <taxon>Sar</taxon>
        <taxon>Stramenopiles</taxon>
        <taxon>Oomycota</taxon>
        <taxon>Peronosporomycetes</taxon>
        <taxon>Peronosporales</taxon>
        <taxon>Peronosporaceae</taxon>
        <taxon>Phytophthora</taxon>
    </lineage>
</organism>